<evidence type="ECO:0000313" key="3">
    <source>
        <dbReference type="Proteomes" id="UP000233556"/>
    </source>
</evidence>
<organism evidence="2 3">
    <name type="scientific">Limosa lapponica baueri</name>
    <dbReference type="NCBI Taxonomy" id="1758121"/>
    <lineage>
        <taxon>Eukaryota</taxon>
        <taxon>Metazoa</taxon>
        <taxon>Chordata</taxon>
        <taxon>Craniata</taxon>
        <taxon>Vertebrata</taxon>
        <taxon>Euteleostomi</taxon>
        <taxon>Archelosauria</taxon>
        <taxon>Archosauria</taxon>
        <taxon>Dinosauria</taxon>
        <taxon>Saurischia</taxon>
        <taxon>Theropoda</taxon>
        <taxon>Coelurosauria</taxon>
        <taxon>Aves</taxon>
        <taxon>Neognathae</taxon>
        <taxon>Neoaves</taxon>
        <taxon>Charadriiformes</taxon>
        <taxon>Scolopacidae</taxon>
        <taxon>Limosa</taxon>
    </lineage>
</organism>
<dbReference type="EMBL" id="KZ505755">
    <property type="protein sequence ID" value="PKU45519.1"/>
    <property type="molecule type" value="Genomic_DNA"/>
</dbReference>
<feature type="region of interest" description="Disordered" evidence="1">
    <location>
        <begin position="78"/>
        <end position="101"/>
    </location>
</feature>
<evidence type="ECO:0000313" key="2">
    <source>
        <dbReference type="EMBL" id="PKU45519.1"/>
    </source>
</evidence>
<sequence length="124" mass="13668">MQLGERFGTGITTKQWIMGAALEDLLPPRPCKTVAFLSSLPQSSNEYLSVSKVCGSVTLQTQPKSEWQHSLHGFQPPVEKVDMSHSTEPWPVQRPEGSTWKSTGASQRRLLVVGVYGVLSSELQ</sequence>
<reference evidence="3" key="2">
    <citation type="submission" date="2017-12" db="EMBL/GenBank/DDBJ databases">
        <title>Genome sequence of the Bar-tailed Godwit (Limosa lapponica baueri).</title>
        <authorList>
            <person name="Lima N.C.B."/>
            <person name="Parody-Merino A.M."/>
            <person name="Battley P.F."/>
            <person name="Fidler A.E."/>
            <person name="Prosdocimi F."/>
        </authorList>
    </citation>
    <scope>NUCLEOTIDE SEQUENCE [LARGE SCALE GENOMIC DNA]</scope>
</reference>
<keyword evidence="3" id="KW-1185">Reference proteome</keyword>
<name>A0A2I0UHI7_LIMLA</name>
<evidence type="ECO:0000256" key="1">
    <source>
        <dbReference type="SAM" id="MobiDB-lite"/>
    </source>
</evidence>
<dbReference type="Proteomes" id="UP000233556">
    <property type="component" value="Unassembled WGS sequence"/>
</dbReference>
<protein>
    <submittedName>
        <fullName evidence="2">Uncharacterized protein</fullName>
    </submittedName>
</protein>
<dbReference type="AlphaFoldDB" id="A0A2I0UHI7"/>
<accession>A0A2I0UHI7</accession>
<gene>
    <name evidence="2" type="ORF">llap_4165</name>
</gene>
<reference evidence="3" key="1">
    <citation type="submission" date="2017-11" db="EMBL/GenBank/DDBJ databases">
        <authorList>
            <person name="Lima N.C."/>
            <person name="Parody-Merino A.M."/>
            <person name="Battley P.F."/>
            <person name="Fidler A.E."/>
            <person name="Prosdocimi F."/>
        </authorList>
    </citation>
    <scope>NUCLEOTIDE SEQUENCE [LARGE SCALE GENOMIC DNA]</scope>
</reference>
<proteinExistence type="predicted"/>